<sequence length="152" mass="16568">MSSPSNNDLKKALDLHNQARSAKGNSPLTWSATLTAHAQAWADHCISVGKSEHADSSVTKEGENLGHFPNLDGQTVDNPAEIITNSWLAEEQTGNYHGEPISYDNYGQVGHYTQCVWNKSTQVGIAIAKDRNNIHVVARYNPQGNLLGAKPY</sequence>
<dbReference type="PRINTS" id="PR00838">
    <property type="entry name" value="V5ALLERGEN"/>
</dbReference>
<dbReference type="PANTHER" id="PTHR10334">
    <property type="entry name" value="CYSTEINE-RICH SECRETORY PROTEIN-RELATED"/>
    <property type="match status" value="1"/>
</dbReference>
<reference evidence="2" key="1">
    <citation type="journal article" date="2023" name="Mol. Phylogenet. Evol.">
        <title>Genome-scale phylogeny and comparative genomics of the fungal order Sordariales.</title>
        <authorList>
            <person name="Hensen N."/>
            <person name="Bonometti L."/>
            <person name="Westerberg I."/>
            <person name="Brannstrom I.O."/>
            <person name="Guillou S."/>
            <person name="Cros-Aarteil S."/>
            <person name="Calhoun S."/>
            <person name="Haridas S."/>
            <person name="Kuo A."/>
            <person name="Mondo S."/>
            <person name="Pangilinan J."/>
            <person name="Riley R."/>
            <person name="LaButti K."/>
            <person name="Andreopoulos B."/>
            <person name="Lipzen A."/>
            <person name="Chen C."/>
            <person name="Yan M."/>
            <person name="Daum C."/>
            <person name="Ng V."/>
            <person name="Clum A."/>
            <person name="Steindorff A."/>
            <person name="Ohm R.A."/>
            <person name="Martin F."/>
            <person name="Silar P."/>
            <person name="Natvig D.O."/>
            <person name="Lalanne C."/>
            <person name="Gautier V."/>
            <person name="Ament-Velasquez S.L."/>
            <person name="Kruys A."/>
            <person name="Hutchinson M.I."/>
            <person name="Powell A.J."/>
            <person name="Barry K."/>
            <person name="Miller A.N."/>
            <person name="Grigoriev I.V."/>
            <person name="Debuchy R."/>
            <person name="Gladieux P."/>
            <person name="Hiltunen Thoren M."/>
            <person name="Johannesson H."/>
        </authorList>
    </citation>
    <scope>NUCLEOTIDE SEQUENCE</scope>
    <source>
        <strain evidence="2">PSN293</strain>
    </source>
</reference>
<dbReference type="AlphaFoldDB" id="A0AAN6YM35"/>
<organism evidence="2 3">
    <name type="scientific">Rhypophila decipiens</name>
    <dbReference type="NCBI Taxonomy" id="261697"/>
    <lineage>
        <taxon>Eukaryota</taxon>
        <taxon>Fungi</taxon>
        <taxon>Dikarya</taxon>
        <taxon>Ascomycota</taxon>
        <taxon>Pezizomycotina</taxon>
        <taxon>Sordariomycetes</taxon>
        <taxon>Sordariomycetidae</taxon>
        <taxon>Sordariales</taxon>
        <taxon>Naviculisporaceae</taxon>
        <taxon>Rhypophila</taxon>
    </lineage>
</organism>
<dbReference type="InterPro" id="IPR014044">
    <property type="entry name" value="CAP_dom"/>
</dbReference>
<dbReference type="Proteomes" id="UP001301769">
    <property type="component" value="Unassembled WGS sequence"/>
</dbReference>
<dbReference type="SUPFAM" id="SSF55797">
    <property type="entry name" value="PR-1-like"/>
    <property type="match status" value="1"/>
</dbReference>
<dbReference type="Gene3D" id="3.40.33.10">
    <property type="entry name" value="CAP"/>
    <property type="match status" value="1"/>
</dbReference>
<dbReference type="SMART" id="SM00198">
    <property type="entry name" value="SCP"/>
    <property type="match status" value="1"/>
</dbReference>
<feature type="domain" description="SCP" evidence="1">
    <location>
        <begin position="7"/>
        <end position="148"/>
    </location>
</feature>
<proteinExistence type="predicted"/>
<name>A0AAN6YM35_9PEZI</name>
<protein>
    <submittedName>
        <fullName evidence="2">CAP domain-containing protein</fullName>
    </submittedName>
</protein>
<dbReference type="InterPro" id="IPR002413">
    <property type="entry name" value="V5_allergen-like"/>
</dbReference>
<dbReference type="PRINTS" id="PR00837">
    <property type="entry name" value="V5TPXLIKE"/>
</dbReference>
<evidence type="ECO:0000259" key="1">
    <source>
        <dbReference type="SMART" id="SM00198"/>
    </source>
</evidence>
<dbReference type="InterPro" id="IPR001283">
    <property type="entry name" value="CRISP-related"/>
</dbReference>
<dbReference type="Pfam" id="PF00188">
    <property type="entry name" value="CAP"/>
    <property type="match status" value="1"/>
</dbReference>
<reference evidence="2" key="2">
    <citation type="submission" date="2023-05" db="EMBL/GenBank/DDBJ databases">
        <authorList>
            <consortium name="Lawrence Berkeley National Laboratory"/>
            <person name="Steindorff A."/>
            <person name="Hensen N."/>
            <person name="Bonometti L."/>
            <person name="Westerberg I."/>
            <person name="Brannstrom I.O."/>
            <person name="Guillou S."/>
            <person name="Cros-Aarteil S."/>
            <person name="Calhoun S."/>
            <person name="Haridas S."/>
            <person name="Kuo A."/>
            <person name="Mondo S."/>
            <person name="Pangilinan J."/>
            <person name="Riley R."/>
            <person name="Labutti K."/>
            <person name="Andreopoulos B."/>
            <person name="Lipzen A."/>
            <person name="Chen C."/>
            <person name="Yanf M."/>
            <person name="Daum C."/>
            <person name="Ng V."/>
            <person name="Clum A."/>
            <person name="Ohm R."/>
            <person name="Martin F."/>
            <person name="Silar P."/>
            <person name="Natvig D."/>
            <person name="Lalanne C."/>
            <person name="Gautier V."/>
            <person name="Ament-Velasquez S.L."/>
            <person name="Kruys A."/>
            <person name="Hutchinson M.I."/>
            <person name="Powell A.J."/>
            <person name="Barry K."/>
            <person name="Miller A.N."/>
            <person name="Grigoriev I.V."/>
            <person name="Debuchy R."/>
            <person name="Gladieux P."/>
            <person name="Thoren M.H."/>
            <person name="Johannesson H."/>
        </authorList>
    </citation>
    <scope>NUCLEOTIDE SEQUENCE</scope>
    <source>
        <strain evidence="2">PSN293</strain>
    </source>
</reference>
<gene>
    <name evidence="2" type="ORF">QBC37DRAFT_367333</name>
</gene>
<evidence type="ECO:0000313" key="3">
    <source>
        <dbReference type="Proteomes" id="UP001301769"/>
    </source>
</evidence>
<dbReference type="EMBL" id="MU858045">
    <property type="protein sequence ID" value="KAK4220325.1"/>
    <property type="molecule type" value="Genomic_DNA"/>
</dbReference>
<keyword evidence="3" id="KW-1185">Reference proteome</keyword>
<comment type="caution">
    <text evidence="2">The sequence shown here is derived from an EMBL/GenBank/DDBJ whole genome shotgun (WGS) entry which is preliminary data.</text>
</comment>
<accession>A0AAN6YM35</accession>
<evidence type="ECO:0000313" key="2">
    <source>
        <dbReference type="EMBL" id="KAK4220325.1"/>
    </source>
</evidence>
<dbReference type="InterPro" id="IPR035940">
    <property type="entry name" value="CAP_sf"/>
</dbReference>